<dbReference type="SUPFAM" id="SSF57903">
    <property type="entry name" value="FYVE/PHD zinc finger"/>
    <property type="match status" value="1"/>
</dbReference>
<dbReference type="InterPro" id="IPR041282">
    <property type="entry name" value="FYVE_2"/>
</dbReference>
<feature type="compositionally biased region" description="Basic residues" evidence="2">
    <location>
        <begin position="527"/>
        <end position="536"/>
    </location>
</feature>
<organism evidence="4 5">
    <name type="scientific">Megalurothrips usitatus</name>
    <name type="common">bean blossom thrips</name>
    <dbReference type="NCBI Taxonomy" id="439358"/>
    <lineage>
        <taxon>Eukaryota</taxon>
        <taxon>Metazoa</taxon>
        <taxon>Ecdysozoa</taxon>
        <taxon>Arthropoda</taxon>
        <taxon>Hexapoda</taxon>
        <taxon>Insecta</taxon>
        <taxon>Pterygota</taxon>
        <taxon>Neoptera</taxon>
        <taxon>Paraneoptera</taxon>
        <taxon>Thysanoptera</taxon>
        <taxon>Terebrantia</taxon>
        <taxon>Thripoidea</taxon>
        <taxon>Thripidae</taxon>
        <taxon>Megalurothrips</taxon>
    </lineage>
</organism>
<protein>
    <recommendedName>
        <fullName evidence="3">FYVE-type zinc finger domain-containing protein</fullName>
    </recommendedName>
</protein>
<feature type="compositionally biased region" description="Gly residues" evidence="2">
    <location>
        <begin position="10"/>
        <end position="22"/>
    </location>
</feature>
<feature type="compositionally biased region" description="Low complexity" evidence="2">
    <location>
        <begin position="1002"/>
        <end position="1015"/>
    </location>
</feature>
<dbReference type="PANTHER" id="PTHR45615:SF63">
    <property type="entry name" value="CHROMOSOME UNDETERMINED SCAFFOLD_10, WHOLE GENOME SHOTGUN SEQUENCE"/>
    <property type="match status" value="1"/>
</dbReference>
<feature type="compositionally biased region" description="Basic and acidic residues" evidence="2">
    <location>
        <begin position="307"/>
        <end position="321"/>
    </location>
</feature>
<feature type="compositionally biased region" description="Polar residues" evidence="2">
    <location>
        <begin position="942"/>
        <end position="956"/>
    </location>
</feature>
<evidence type="ECO:0000256" key="1">
    <source>
        <dbReference type="SAM" id="Coils"/>
    </source>
</evidence>
<evidence type="ECO:0000313" key="4">
    <source>
        <dbReference type="EMBL" id="KAJ1530968.1"/>
    </source>
</evidence>
<feature type="compositionally biased region" description="Low complexity" evidence="2">
    <location>
        <begin position="53"/>
        <end position="68"/>
    </location>
</feature>
<feature type="compositionally biased region" description="Gly residues" evidence="2">
    <location>
        <begin position="294"/>
        <end position="304"/>
    </location>
</feature>
<proteinExistence type="predicted"/>
<dbReference type="Gene3D" id="3.30.40.10">
    <property type="entry name" value="Zinc/RING finger domain, C3HC4 (zinc finger)"/>
    <property type="match status" value="1"/>
</dbReference>
<feature type="compositionally biased region" description="Low complexity" evidence="2">
    <location>
        <begin position="688"/>
        <end position="705"/>
    </location>
</feature>
<feature type="region of interest" description="Disordered" evidence="2">
    <location>
        <begin position="196"/>
        <end position="329"/>
    </location>
</feature>
<keyword evidence="1" id="KW-0175">Coiled coil</keyword>
<dbReference type="PANTHER" id="PTHR45615">
    <property type="entry name" value="MYOSIN HEAVY CHAIN, NON-MUSCLE"/>
    <property type="match status" value="1"/>
</dbReference>
<feature type="domain" description="FYVE-type zinc finger" evidence="3">
    <location>
        <begin position="84"/>
        <end position="193"/>
    </location>
</feature>
<feature type="region of interest" description="Disordered" evidence="2">
    <location>
        <begin position="654"/>
        <end position="708"/>
    </location>
</feature>
<feature type="compositionally biased region" description="Polar residues" evidence="2">
    <location>
        <begin position="257"/>
        <end position="273"/>
    </location>
</feature>
<evidence type="ECO:0000256" key="2">
    <source>
        <dbReference type="SAM" id="MobiDB-lite"/>
    </source>
</evidence>
<reference evidence="4" key="1">
    <citation type="submission" date="2022-12" db="EMBL/GenBank/DDBJ databases">
        <title>Chromosome-level genome assembly of the bean flower thrips Megalurothrips usitatus.</title>
        <authorList>
            <person name="Ma L."/>
            <person name="Liu Q."/>
            <person name="Li H."/>
            <person name="Cai W."/>
        </authorList>
    </citation>
    <scope>NUCLEOTIDE SEQUENCE</scope>
    <source>
        <strain evidence="4">Cailab_2022a</strain>
    </source>
</reference>
<feature type="region of interest" description="Disordered" evidence="2">
    <location>
        <begin position="1"/>
        <end position="82"/>
    </location>
</feature>
<feature type="region of interest" description="Disordered" evidence="2">
    <location>
        <begin position="1425"/>
        <end position="1449"/>
    </location>
</feature>
<feature type="compositionally biased region" description="Basic residues" evidence="2">
    <location>
        <begin position="1427"/>
        <end position="1438"/>
    </location>
</feature>
<feature type="region of interest" description="Disordered" evidence="2">
    <location>
        <begin position="1178"/>
        <end position="1199"/>
    </location>
</feature>
<feature type="compositionally biased region" description="Basic and acidic residues" evidence="2">
    <location>
        <begin position="976"/>
        <end position="993"/>
    </location>
</feature>
<feature type="coiled-coil region" evidence="1">
    <location>
        <begin position="357"/>
        <end position="410"/>
    </location>
</feature>
<feature type="compositionally biased region" description="Basic residues" evidence="2">
    <location>
        <begin position="872"/>
        <end position="881"/>
    </location>
</feature>
<gene>
    <name evidence="4" type="ORF">ONE63_005804</name>
</gene>
<name>A0AAV7Y2W5_9NEOP</name>
<dbReference type="Proteomes" id="UP001075354">
    <property type="component" value="Chromosome 2"/>
</dbReference>
<feature type="compositionally biased region" description="Low complexity" evidence="2">
    <location>
        <begin position="202"/>
        <end position="218"/>
    </location>
</feature>
<feature type="region of interest" description="Disordered" evidence="2">
    <location>
        <begin position="101"/>
        <end position="131"/>
    </location>
</feature>
<feature type="compositionally biased region" description="Basic and acidic residues" evidence="2">
    <location>
        <begin position="665"/>
        <end position="674"/>
    </location>
</feature>
<evidence type="ECO:0000259" key="3">
    <source>
        <dbReference type="Pfam" id="PF02318"/>
    </source>
</evidence>
<dbReference type="EMBL" id="JAPTSV010000002">
    <property type="protein sequence ID" value="KAJ1530968.1"/>
    <property type="molecule type" value="Genomic_DNA"/>
</dbReference>
<feature type="compositionally biased region" description="Gly residues" evidence="2">
    <location>
        <begin position="29"/>
        <end position="52"/>
    </location>
</feature>
<feature type="region of interest" description="Disordered" evidence="2">
    <location>
        <begin position="846"/>
        <end position="1021"/>
    </location>
</feature>
<feature type="region of interest" description="Disordered" evidence="2">
    <location>
        <begin position="494"/>
        <end position="560"/>
    </location>
</feature>
<comment type="caution">
    <text evidence="4">The sequence shown here is derived from an EMBL/GenBank/DDBJ whole genome shotgun (WGS) entry which is preliminary data.</text>
</comment>
<feature type="region of interest" description="Disordered" evidence="2">
    <location>
        <begin position="1277"/>
        <end position="1309"/>
    </location>
</feature>
<accession>A0AAV7Y2W5</accession>
<feature type="compositionally biased region" description="Low complexity" evidence="2">
    <location>
        <begin position="846"/>
        <end position="871"/>
    </location>
</feature>
<dbReference type="InterPro" id="IPR013083">
    <property type="entry name" value="Znf_RING/FYVE/PHD"/>
</dbReference>
<feature type="compositionally biased region" description="Basic residues" evidence="2">
    <location>
        <begin position="1285"/>
        <end position="1295"/>
    </location>
</feature>
<feature type="compositionally biased region" description="Polar residues" evidence="2">
    <location>
        <begin position="513"/>
        <end position="526"/>
    </location>
</feature>
<dbReference type="InterPro" id="IPR011011">
    <property type="entry name" value="Znf_FYVE_PHD"/>
</dbReference>
<dbReference type="Pfam" id="PF02318">
    <property type="entry name" value="FYVE_2"/>
    <property type="match status" value="1"/>
</dbReference>
<feature type="compositionally biased region" description="Polar residues" evidence="2">
    <location>
        <begin position="908"/>
        <end position="930"/>
    </location>
</feature>
<keyword evidence="5" id="KW-1185">Reference proteome</keyword>
<evidence type="ECO:0000313" key="5">
    <source>
        <dbReference type="Proteomes" id="UP001075354"/>
    </source>
</evidence>
<feature type="coiled-coil region" evidence="1">
    <location>
        <begin position="748"/>
        <end position="782"/>
    </location>
</feature>
<sequence length="1528" mass="166422">MMGGPHHAGPLGGPGGLGGPGQGFQRPGVPGGLGGPPGGLGGPGPGGPGAFGGPAHFAGGPHSQQQQQQPPPPPPAGVPDVDLSHLSEEERAMIQNVMAKAQQLDKGETGPTINSRKELESRGSLHQPDSRTNQFGFKSCSICHMREVGNGVGQECVECRSLTCHMCGALVPASHDSSKNTEWMCKMCMKRTNVQPVPWQPPGQRGQQAGAANQQQQPWDSQLRRTGSLERERGVYNSTMDETMGRGPMGSVGMPLSGTQSLPQSPRAQLRSQRSLDGALGGSLGGLTSVGRGTEVGRGRGVIGRPGTRESMFDSPHRDIVGNDFAPRNGIGAGMDLDRQLGQYGEMSELTFLAKQQQQQQQTIQSQQTQAQTLQSQQQQLQNQQQQQQLQQQQQQLQQQQQRQQEVHQQQHMQQQQQHMQQQQQLQQQQQIQNTPPSQQIQQQQALQQQQVLQSQQLQQQQQDQLNKLQQQMLQLQQQQQEVKMQAQAIQQQQLQNKSRGTMEMQGAEMAPQASQTPQGSPPSKRSQTRLPRRPSRSPLLSPILDTSPDDGQVTEDVHHGGATGLDPAQGLYGAQNVAGHVQGHVGSMGLGSTANPMTSGMSSLSGRVAGANVGLQGMGPLGVGGIKTSTAVSTATTSGTSISGMLADFSRALGLGNTSPRPSPSEERPHVDPNDPLACLHPPPLYGSAGSTNTSTTSSITSTGGCRGTCRLSSTAGMVPGMAGVGMGAQGVVGGGLGMGQQSTMLAQQTVAQQQKLQQQVQQLAQQNAIQQQQQQHLQHQLQQQLQMQQEEQMQQQYMLQEQAHQTHMLQQQLHQQAAHAAQQQHVVQQVAQTAVHLQQQAAQQQVGPQHMTPQQQQMYQQQMQQQHQAQHLKKTRRSLPHQGPHQGAIGLTGQQHQMGRTHTHTHLGTSQPVTSGSLTPLSTPQGTPVGTPRGPRDQGGDSSDTLSETDSQKSMRMRRKLPLIPADQEAAPLPRDKKSRERKSHSADRFRSFSPLRQASLDGSSARSSSLMLTRPSASETNLRKITHGVEQAPRPGSALGLLQGSSVVSSTGLPVSTSSLYASSQMSDLASVLPPDLRHLLGPGAGTSLSLDTYKSPELRQNRVCLQGYMSLKDQLKEELRADRRRMFTMDKERELRFRREREKFEALRDPIKRMATAGAVASPMLSRSRKMRAHRRQLSDPKIHPPFSPITEDRDLENDYDRGYLGFLHKPPYKSYEYESIDDGHRSEWDPSHSYLSTSYAAAGGALRETAINSVLDDDRYFSSSRSGLRRSSDVLAGRSLSRKPHRKPRSWHPSPYGSDEEDDAVFREEKKAKIKAEIARRRREIEVNDRLHEELVRLAKIRENAEMGYDSSTAVCGASVPAMGYGANDLVGGVGGALARHGGGSRHGVAGMGSSSADYASSSVLKSIDELLLTDPMDYSHHRSRSPRRHHVHVGGGVPGTEEDRSMDRIASTFRSDDYTSGLYDRLSDFSPMTDFTPHAMPLLPDMPTRSRKLLEDLGSSPITESVLALPQKGKYGSRLYAK</sequence>